<evidence type="ECO:0000313" key="3">
    <source>
        <dbReference type="Proteomes" id="UP000181962"/>
    </source>
</evidence>
<accession>A0A0M9B6R7</accession>
<name>A0A0M9B6R7_BRAJP</name>
<proteinExistence type="predicted"/>
<feature type="domain" description="Type II CBASS E2 protein" evidence="1">
    <location>
        <begin position="8"/>
        <end position="143"/>
    </location>
</feature>
<organism evidence="2 3">
    <name type="scientific">Bradyrhizobium japonicum</name>
    <dbReference type="NCBI Taxonomy" id="375"/>
    <lineage>
        <taxon>Bacteria</taxon>
        <taxon>Pseudomonadati</taxon>
        <taxon>Pseudomonadota</taxon>
        <taxon>Alphaproteobacteria</taxon>
        <taxon>Hyphomicrobiales</taxon>
        <taxon>Nitrobacteraceae</taxon>
        <taxon>Bradyrhizobium</taxon>
    </lineage>
</organism>
<evidence type="ECO:0000259" key="1">
    <source>
        <dbReference type="Pfam" id="PF26395"/>
    </source>
</evidence>
<dbReference type="Proteomes" id="UP000181962">
    <property type="component" value="Chromosome"/>
</dbReference>
<protein>
    <recommendedName>
        <fullName evidence="1">Type II CBASS E2 protein domain-containing protein</fullName>
    </recommendedName>
</protein>
<dbReference type="EMBL" id="CP017637">
    <property type="protein sequence ID" value="APG06763.1"/>
    <property type="molecule type" value="Genomic_DNA"/>
</dbReference>
<evidence type="ECO:0000313" key="2">
    <source>
        <dbReference type="EMBL" id="APG06763.1"/>
    </source>
</evidence>
<sequence>MVMTVDAQITDMASLWPNLKLIGRHGAIAAWQGPLRPLLQTFQVEITYRAPLVIERLDVRILQPRVKVLSPPLRHRPGDPEGRLPHVYYGSDGEVTLCMLDPDSDDWSPFDSLSQTTVPWVIEWLAAYEGWRATGQWTASGRHVVAGGVGV</sequence>
<dbReference type="OrthoDB" id="4736406at2"/>
<reference evidence="2 3" key="1">
    <citation type="submission" date="2016-11" db="EMBL/GenBank/DDBJ databases">
        <title>Complete Genome Sequence of Bradyrhizobium sp. strain J5, an isolated from soybean nodule in Hokkaido.</title>
        <authorList>
            <person name="Kanehara K."/>
        </authorList>
    </citation>
    <scope>NUCLEOTIDE SEQUENCE [LARGE SCALE GENOMIC DNA]</scope>
    <source>
        <strain evidence="2 3">J5</strain>
    </source>
</reference>
<dbReference type="InterPro" id="IPR058588">
    <property type="entry name" value="E2-CBASS"/>
</dbReference>
<dbReference type="PATRIC" id="fig|375.37.peg.8235"/>
<gene>
    <name evidence="2" type="ORF">BKD09_00345</name>
</gene>
<dbReference type="Pfam" id="PF26395">
    <property type="entry name" value="E2-CBASS"/>
    <property type="match status" value="1"/>
</dbReference>
<dbReference type="AlphaFoldDB" id="A0A0M9B6R7"/>
<dbReference type="KEGG" id="bjp:RN69_00355"/>